<evidence type="ECO:0000313" key="4">
    <source>
        <dbReference type="Proteomes" id="UP000308196"/>
    </source>
</evidence>
<feature type="domain" description="GH141-like insertion" evidence="2">
    <location>
        <begin position="136"/>
        <end position="285"/>
    </location>
</feature>
<dbReference type="Proteomes" id="UP000308196">
    <property type="component" value="Chromosome"/>
</dbReference>
<dbReference type="Pfam" id="PF05336">
    <property type="entry name" value="rhaM"/>
    <property type="match status" value="1"/>
</dbReference>
<feature type="chain" id="PRO_5020413884" evidence="1">
    <location>
        <begin position="22"/>
        <end position="836"/>
    </location>
</feature>
<dbReference type="InterPro" id="IPR008000">
    <property type="entry name" value="Rham/fucose_mutarotase"/>
</dbReference>
<dbReference type="Gene3D" id="3.30.70.100">
    <property type="match status" value="1"/>
</dbReference>
<gene>
    <name evidence="3" type="ORF">NCTC11429_02113</name>
</gene>
<reference evidence="3 4" key="1">
    <citation type="submission" date="2019-05" db="EMBL/GenBank/DDBJ databases">
        <authorList>
            <consortium name="Pathogen Informatics"/>
        </authorList>
    </citation>
    <scope>NUCLEOTIDE SEQUENCE [LARGE SCALE GENOMIC DNA]</scope>
    <source>
        <strain evidence="3 4">NCTC11429</strain>
    </source>
</reference>
<dbReference type="SUPFAM" id="SSF51126">
    <property type="entry name" value="Pectin lyase-like"/>
    <property type="match status" value="1"/>
</dbReference>
<evidence type="ECO:0000313" key="3">
    <source>
        <dbReference type="EMBL" id="VTR38999.1"/>
    </source>
</evidence>
<dbReference type="InterPro" id="IPR011008">
    <property type="entry name" value="Dimeric_a/b-barrel"/>
</dbReference>
<dbReference type="InterPro" id="IPR048482">
    <property type="entry name" value="GH141_ins"/>
</dbReference>
<organism evidence="3 4">
    <name type="scientific">Sphingobacterium thalpophilum</name>
    <dbReference type="NCBI Taxonomy" id="259"/>
    <lineage>
        <taxon>Bacteria</taxon>
        <taxon>Pseudomonadati</taxon>
        <taxon>Bacteroidota</taxon>
        <taxon>Sphingobacteriia</taxon>
        <taxon>Sphingobacteriales</taxon>
        <taxon>Sphingobacteriaceae</taxon>
        <taxon>Sphingobacterium</taxon>
    </lineage>
</organism>
<dbReference type="RefSeq" id="WP_037534337.1">
    <property type="nucleotide sequence ID" value="NZ_LR590484.1"/>
</dbReference>
<dbReference type="InterPro" id="IPR012334">
    <property type="entry name" value="Pectin_lyas_fold"/>
</dbReference>
<evidence type="ECO:0000256" key="1">
    <source>
        <dbReference type="SAM" id="SignalP"/>
    </source>
</evidence>
<feature type="signal peptide" evidence="1">
    <location>
        <begin position="1"/>
        <end position="21"/>
    </location>
</feature>
<dbReference type="InterPro" id="IPR011050">
    <property type="entry name" value="Pectin_lyase_fold/virulence"/>
</dbReference>
<sequence>MAIKKTVFIWFFSFLSLCTFAQTGEIYVGKQSNKAQRDGSAGAPFLTLQDALRQAREWRRIQDPRMQRGITIWVGDGVYVPPQTILIRPEDSGTAESPTWIKGLGKEAIFSGGVTIAGWQPLKGEKRLDAAVAKHVVVAEAPRVGGKYFPFRQLWVGSRKAIRAESHDDAHLPRIINWNFSRQAAIVPNVFPKFAFKAGMEFFIHQWWAIAQLRIREAVVTKDSITLLFHEPEGKIQNEHPWPKPWLSKEHGNSAFRLVNALEFLDQPGEWFLDEDQHKVYYYKRPDEQLNQLNVVVPYLETILRMQGTLESPVRHVYIEGLQFQHSSWLRPHDYGHVALQAGMYFLDAYKLTPPGTADKTGLENQAWLGRPEAAVVLSHTAHTKISACRFSHLAATGIDYREANLQDTLIANLFQDIGGSGILLGQFSDEQVEAHLPFQPSDQRILTDGLVVQNNLVQDIGNEDWGTVGIGAGFVRNVSIEHNELLDLPYTGISLGWGWTPTVNSMRNNRVLYNRITRYGRYMYDVAGIYTLSAQPGTKIQYNVIDSIYRSPYAHIPDHWFYLYTDEGSAYMNVSNNWFPSNKILKNANGPSVEWTNNGPDVDPKVVKQAGIQETYADLLSAKRPIAAATEINTYVPFTKPVFFQIYDPQQQLSAAAIKNFFVRQGADISQIFHWKHYTVLMTSDEMGKKLASAWVASYPAIAYKLFNDLFYTFDRTDFGGEKPKETDFVLLTAQLLDDRNKQEAYYRAHKEQFKKWPEVASGFCRAGFDEVLVYRNGRQLMLYISFPKGQDFKRIDQLTTKDNPKVVEWNRLMGSYQEGIPGTGKDETWIFYKQ</sequence>
<dbReference type="PANTHER" id="PTHR36453">
    <property type="entry name" value="SECRETED PROTEIN-RELATED"/>
    <property type="match status" value="1"/>
</dbReference>
<dbReference type="STRING" id="1123265.GCA_000686625_00981"/>
<dbReference type="Pfam" id="PF21231">
    <property type="entry name" value="GH141_M"/>
    <property type="match status" value="1"/>
</dbReference>
<dbReference type="AlphaFoldDB" id="A0A4U9V2I2"/>
<name>A0A4U9V2I2_9SPHI</name>
<dbReference type="GeneID" id="78462841"/>
<dbReference type="GO" id="GO:0016857">
    <property type="term" value="F:racemase and epimerase activity, acting on carbohydrates and derivatives"/>
    <property type="evidence" value="ECO:0007669"/>
    <property type="project" value="InterPro"/>
</dbReference>
<evidence type="ECO:0000259" key="2">
    <source>
        <dbReference type="Pfam" id="PF21231"/>
    </source>
</evidence>
<accession>A0A4U9V2I2</accession>
<dbReference type="PANTHER" id="PTHR36453:SF1">
    <property type="entry name" value="RIGHT HANDED BETA HELIX DOMAIN-CONTAINING PROTEIN"/>
    <property type="match status" value="1"/>
</dbReference>
<protein>
    <submittedName>
        <fullName evidence="3">Domain of uncharacterized function (DUF718)</fullName>
    </submittedName>
</protein>
<dbReference type="SUPFAM" id="SSF54909">
    <property type="entry name" value="Dimeric alpha+beta barrel"/>
    <property type="match status" value="1"/>
</dbReference>
<dbReference type="Gene3D" id="2.160.20.10">
    <property type="entry name" value="Single-stranded right-handed beta-helix, Pectin lyase-like"/>
    <property type="match status" value="2"/>
</dbReference>
<dbReference type="KEGG" id="stha:NCTC11429_02113"/>
<proteinExistence type="predicted"/>
<dbReference type="EMBL" id="LR590484">
    <property type="protein sequence ID" value="VTR38999.1"/>
    <property type="molecule type" value="Genomic_DNA"/>
</dbReference>
<keyword evidence="1" id="KW-0732">Signal</keyword>